<dbReference type="Gene3D" id="3.40.50.2000">
    <property type="entry name" value="Glycogen Phosphorylase B"/>
    <property type="match status" value="1"/>
</dbReference>
<protein>
    <recommendedName>
        <fullName evidence="3">Capsular biosynthesis protein</fullName>
    </recommendedName>
</protein>
<gene>
    <name evidence="1" type="ORF">M666_12290</name>
</gene>
<sequence>MKIALLFPNNKYTAPYLKYYTDILKKQEVEFDLYTWNRFNTEEEECIAFNSNSSKRNPISLIVDYINFKKFIIKNLKNNNYDSIIVFSCQLGIFLQPFLKKKFKDKYILDIRDYSKTIDYFKIRFKKLISNASKVFISSEGFKEWLPKEKEYVMSHNIDSQILSNNDIATSKKEYFTRKSLNIDTIGAIRDFESNMNIINTLKNNENFYLNFYGEGNATSLLRRNSENINNVYFHGYYKKKDELPLLKDTDFINIILNDNIQSKFLTSNRLYLSALLKIPCIIIEKNIEQFKIVQKYNLGVIVTSSNEIPLKIKEFIASFNQTEYIKNCILFLDKVKKDQEIFNQNILNFINK</sequence>
<dbReference type="Proteomes" id="UP000030786">
    <property type="component" value="Chromosome"/>
</dbReference>
<evidence type="ECO:0000313" key="1">
    <source>
        <dbReference type="EMBL" id="AIZ42296.1"/>
    </source>
</evidence>
<proteinExistence type="predicted"/>
<name>A0AAU8RG34_9FLAO</name>
<evidence type="ECO:0000313" key="2">
    <source>
        <dbReference type="Proteomes" id="UP000030786"/>
    </source>
</evidence>
<accession>A0AAU8RG34</accession>
<dbReference type="AlphaFoldDB" id="A0AAU8RG34"/>
<dbReference type="GeneID" id="78061518"/>
<evidence type="ECO:0008006" key="3">
    <source>
        <dbReference type="Google" id="ProtNLM"/>
    </source>
</evidence>
<organism evidence="1 2">
    <name type="scientific">Cellulophaga baltica 18</name>
    <dbReference type="NCBI Taxonomy" id="1348584"/>
    <lineage>
        <taxon>Bacteria</taxon>
        <taxon>Pseudomonadati</taxon>
        <taxon>Bacteroidota</taxon>
        <taxon>Flavobacteriia</taxon>
        <taxon>Flavobacteriales</taxon>
        <taxon>Flavobacteriaceae</taxon>
        <taxon>Cellulophaga</taxon>
    </lineage>
</organism>
<dbReference type="EMBL" id="CP009976">
    <property type="protein sequence ID" value="AIZ42296.1"/>
    <property type="molecule type" value="Genomic_DNA"/>
</dbReference>
<reference evidence="1 2" key="1">
    <citation type="journal article" date="2014" name="Environ. Microbiol.">
        <title>Contrasting genomic patterns and infection strategies of two co-existing Bacteroidetes podovirus genera.</title>
        <authorList>
            <person name="Holmfeldt K."/>
            <person name="Howard-Varona C."/>
            <person name="Solonenko N."/>
            <person name="Sullivan M.B."/>
        </authorList>
    </citation>
    <scope>NUCLEOTIDE SEQUENCE [LARGE SCALE GENOMIC DNA]</scope>
    <source>
        <strain evidence="1 2">18</strain>
    </source>
</reference>
<dbReference type="SUPFAM" id="SSF53756">
    <property type="entry name" value="UDP-Glycosyltransferase/glycogen phosphorylase"/>
    <property type="match status" value="1"/>
</dbReference>
<dbReference type="KEGG" id="cbat:M666_12290"/>
<dbReference type="RefSeq" id="WP_029446081.1">
    <property type="nucleotide sequence ID" value="NZ_CP009976.1"/>
</dbReference>